<evidence type="ECO:0000313" key="4">
    <source>
        <dbReference type="Proteomes" id="UP000308891"/>
    </source>
</evidence>
<protein>
    <submittedName>
        <fullName evidence="3">Flagellar hook-length control protein FliK</fullName>
    </submittedName>
</protein>
<evidence type="ECO:0000256" key="1">
    <source>
        <dbReference type="SAM" id="MobiDB-lite"/>
    </source>
</evidence>
<dbReference type="InterPro" id="IPR021136">
    <property type="entry name" value="Flagellar_hook_control-like_C"/>
</dbReference>
<evidence type="ECO:0000259" key="2">
    <source>
        <dbReference type="Pfam" id="PF02120"/>
    </source>
</evidence>
<dbReference type="InterPro" id="IPR038610">
    <property type="entry name" value="FliK-like_C_sf"/>
</dbReference>
<sequence>MTLPVTLASMLPGRSGLPGVARAAALPGGLFADLLDMQVGSLTAAAPAPDGRPARKPAGDLLDAASLQADTQAVPMLAVLPQAVQLQALPQPGLSTELSADEGAAAAETLLELTRQLEHGAGQGGKKLPQQAAAEQQILPAGAASVAVAGARGEHSGVPVSLSIATPLGRDEAWQRAFATQVGGLVQMKAESAQIQVSPANLGPIEVSLKLGQDQAQLTFVTATPQARDAVEQGLARLSGMLAQSGIQLTDAQVSYGDRRQQQDQAPGKGRGRGEGGDFAVAELDAAVQSAHAIASGLSIRA</sequence>
<dbReference type="Gene3D" id="3.30.750.140">
    <property type="match status" value="1"/>
</dbReference>
<reference evidence="3 4" key="1">
    <citation type="submission" date="2019-04" db="EMBL/GenBank/DDBJ databases">
        <title>Crenobacter sp. nov.</title>
        <authorList>
            <person name="Shi S."/>
        </authorList>
    </citation>
    <scope>NUCLEOTIDE SEQUENCE [LARGE SCALE GENOMIC DNA]</scope>
    <source>
        <strain evidence="3 4">GY 70310</strain>
    </source>
</reference>
<proteinExistence type="predicted"/>
<dbReference type="EMBL" id="STGJ01000011">
    <property type="protein sequence ID" value="TIC81426.1"/>
    <property type="molecule type" value="Genomic_DNA"/>
</dbReference>
<gene>
    <name evidence="3" type="ORF">E5K04_10940</name>
</gene>
<comment type="caution">
    <text evidence="3">The sequence shown here is derived from an EMBL/GenBank/DDBJ whole genome shotgun (WGS) entry which is preliminary data.</text>
</comment>
<dbReference type="Proteomes" id="UP000308891">
    <property type="component" value="Unassembled WGS sequence"/>
</dbReference>
<keyword evidence="3" id="KW-0282">Flagellum</keyword>
<dbReference type="CDD" id="cd17470">
    <property type="entry name" value="T3SS_Flik_C"/>
    <property type="match status" value="1"/>
</dbReference>
<dbReference type="AlphaFoldDB" id="A0A4T0US45"/>
<dbReference type="InterPro" id="IPR052563">
    <property type="entry name" value="FliK"/>
</dbReference>
<dbReference type="PANTHER" id="PTHR37533:SF2">
    <property type="entry name" value="FLAGELLAR HOOK-LENGTH CONTROL PROTEIN"/>
    <property type="match status" value="1"/>
</dbReference>
<dbReference type="RefSeq" id="WP_136553963.1">
    <property type="nucleotide sequence ID" value="NZ_STGJ01000011.1"/>
</dbReference>
<feature type="region of interest" description="Disordered" evidence="1">
    <location>
        <begin position="256"/>
        <end position="277"/>
    </location>
</feature>
<dbReference type="OrthoDB" id="8614100at2"/>
<keyword evidence="3" id="KW-0966">Cell projection</keyword>
<feature type="domain" description="Flagellar hook-length control protein-like C-terminal" evidence="2">
    <location>
        <begin position="188"/>
        <end position="263"/>
    </location>
</feature>
<organism evidence="3 4">
    <name type="scientific">Crenobacter intestini</name>
    <dbReference type="NCBI Taxonomy" id="2563443"/>
    <lineage>
        <taxon>Bacteria</taxon>
        <taxon>Pseudomonadati</taxon>
        <taxon>Pseudomonadota</taxon>
        <taxon>Betaproteobacteria</taxon>
        <taxon>Neisseriales</taxon>
        <taxon>Neisseriaceae</taxon>
        <taxon>Crenobacter</taxon>
    </lineage>
</organism>
<dbReference type="Pfam" id="PF02120">
    <property type="entry name" value="Flg_hook"/>
    <property type="match status" value="1"/>
</dbReference>
<name>A0A4T0US45_9NEIS</name>
<dbReference type="PANTHER" id="PTHR37533">
    <property type="entry name" value="FLAGELLAR HOOK-LENGTH CONTROL PROTEIN"/>
    <property type="match status" value="1"/>
</dbReference>
<accession>A0A4T0US45</accession>
<evidence type="ECO:0000313" key="3">
    <source>
        <dbReference type="EMBL" id="TIC81426.1"/>
    </source>
</evidence>
<keyword evidence="4" id="KW-1185">Reference proteome</keyword>
<keyword evidence="3" id="KW-0969">Cilium</keyword>